<sequence>MMQCPFSQTKNSTLYDNAVMDYSDYLQLDRILSSQKMLSDVPEEMLFIIQHQTSELWMKLLLHELTQAVSFIRRDDVDRTLSSLNRAHTIMLHLIHAWEVLATLSPVDFLAMRDVLGSASGKQSHQFREIEFLLGNKNPNTLEDYSGNLGALHALRTRLDEPSLNDEVICLLERHISSPLSNKDGVEQAWLQIYQQRYTYWSLYQLGEKLVDISQGFKNWRFQHIATVERIIGHRPGSGGTSGVDYLRSTLNHELFPELYRMRTGLQLV</sequence>
<dbReference type="GO" id="GO:0019441">
    <property type="term" value="P:L-tryptophan catabolic process to kynurenine"/>
    <property type="evidence" value="ECO:0007669"/>
    <property type="project" value="UniProtKB-UniRule"/>
</dbReference>
<dbReference type="EC" id="1.13.11.11" evidence="9"/>
<organism evidence="10 11">
    <name type="scientific">Erwinia psidii</name>
    <dbReference type="NCBI Taxonomy" id="69224"/>
    <lineage>
        <taxon>Bacteria</taxon>
        <taxon>Pseudomonadati</taxon>
        <taxon>Pseudomonadota</taxon>
        <taxon>Gammaproteobacteria</taxon>
        <taxon>Enterobacterales</taxon>
        <taxon>Erwiniaceae</taxon>
        <taxon>Erwinia</taxon>
    </lineage>
</organism>
<dbReference type="GO" id="GO:0046872">
    <property type="term" value="F:metal ion binding"/>
    <property type="evidence" value="ECO:0007669"/>
    <property type="project" value="UniProtKB-KW"/>
</dbReference>
<comment type="pathway">
    <text evidence="9">Amino-acid degradation; L-tryptophan degradation via kynurenine pathway; L-kynurenine from L-tryptophan: step 1/2.</text>
</comment>
<dbReference type="SUPFAM" id="SSF140959">
    <property type="entry name" value="Indolic compounds 2,3-dioxygenase-like"/>
    <property type="match status" value="1"/>
</dbReference>
<dbReference type="Pfam" id="PF03301">
    <property type="entry name" value="Trp_dioxygenase"/>
    <property type="match status" value="2"/>
</dbReference>
<evidence type="ECO:0000256" key="4">
    <source>
        <dbReference type="ARBA" id="ARBA00022964"/>
    </source>
</evidence>
<keyword evidence="3 9" id="KW-0479">Metal-binding</keyword>
<dbReference type="GO" id="GO:0020037">
    <property type="term" value="F:heme binding"/>
    <property type="evidence" value="ECO:0007669"/>
    <property type="project" value="UniProtKB-UniRule"/>
</dbReference>
<dbReference type="UniPathway" id="UPA00333">
    <property type="reaction ID" value="UER00453"/>
</dbReference>
<evidence type="ECO:0000256" key="2">
    <source>
        <dbReference type="ARBA" id="ARBA00022617"/>
    </source>
</evidence>
<dbReference type="InterPro" id="IPR004981">
    <property type="entry name" value="Trp_2_3_dOase"/>
</dbReference>
<evidence type="ECO:0000313" key="11">
    <source>
        <dbReference type="Proteomes" id="UP000279457"/>
    </source>
</evidence>
<dbReference type="AlphaFoldDB" id="A0A3N6SE32"/>
<comment type="subunit">
    <text evidence="1 9">Homotetramer.</text>
</comment>
<dbReference type="InterPro" id="IPR037217">
    <property type="entry name" value="Trp/Indoleamine_2_3_dOase-like"/>
</dbReference>
<dbReference type="EMBL" id="RHHM01000007">
    <property type="protein sequence ID" value="RQM38143.1"/>
    <property type="molecule type" value="Genomic_DNA"/>
</dbReference>
<dbReference type="GO" id="GO:0019442">
    <property type="term" value="P:L-tryptophan catabolic process to acetyl-CoA"/>
    <property type="evidence" value="ECO:0007669"/>
    <property type="project" value="TreeGrafter"/>
</dbReference>
<dbReference type="HAMAP" id="MF_01972">
    <property type="entry name" value="T23O"/>
    <property type="match status" value="1"/>
</dbReference>
<keyword evidence="4 9" id="KW-0223">Dioxygenase</keyword>
<dbReference type="PANTHER" id="PTHR10138">
    <property type="entry name" value="TRYPTOPHAN 2,3-DIOXYGENASE"/>
    <property type="match status" value="1"/>
</dbReference>
<keyword evidence="7 9" id="KW-0823">Tryptophan catabolism</keyword>
<evidence type="ECO:0000256" key="5">
    <source>
        <dbReference type="ARBA" id="ARBA00023002"/>
    </source>
</evidence>
<comment type="function">
    <text evidence="9">Heme-dependent dioxygenase that catalyzes the oxidative cleavage of the L-tryptophan (L-Trp) pyrrole ring and converts L-tryptophan to N-formyl-L-kynurenine. Catalyzes the oxidative cleavage of the indole moiety.</text>
</comment>
<protein>
    <recommendedName>
        <fullName evidence="9">Tryptophan 2,3-dioxygenase</fullName>
        <shortName evidence="9">TDO</shortName>
        <ecNumber evidence="9">1.13.11.11</ecNumber>
    </recommendedName>
    <alternativeName>
        <fullName evidence="9">Tryptamin 2,3-dioxygenase</fullName>
    </alternativeName>
    <alternativeName>
        <fullName evidence="9">Tryptophan oxygenase</fullName>
        <shortName evidence="9">TO</shortName>
        <shortName evidence="9">TRPO</shortName>
    </alternativeName>
    <alternativeName>
        <fullName evidence="9">Tryptophan pyrrolase</fullName>
    </alternativeName>
    <alternativeName>
        <fullName evidence="9">Tryptophanase</fullName>
    </alternativeName>
</protein>
<dbReference type="PANTHER" id="PTHR10138:SF0">
    <property type="entry name" value="TRYPTOPHAN 2,3-DIOXYGENASE"/>
    <property type="match status" value="1"/>
</dbReference>
<evidence type="ECO:0000256" key="8">
    <source>
        <dbReference type="ARBA" id="ARBA00050412"/>
    </source>
</evidence>
<keyword evidence="6 9" id="KW-0408">Iron</keyword>
<comment type="similarity">
    <text evidence="9">Belongs to the tryptophan 2,3-dioxygenase family.</text>
</comment>
<evidence type="ECO:0000256" key="7">
    <source>
        <dbReference type="ARBA" id="ARBA00023079"/>
    </source>
</evidence>
<name>A0A3N6SE32_9GAMM</name>
<dbReference type="OrthoDB" id="9776847at2"/>
<feature type="binding site" evidence="9">
    <location>
        <position position="113"/>
    </location>
    <ligand>
        <name>substrate</name>
    </ligand>
</feature>
<keyword evidence="5 9" id="KW-0560">Oxidoreductase</keyword>
<comment type="caution">
    <text evidence="10">The sequence shown here is derived from an EMBL/GenBank/DDBJ whole genome shotgun (WGS) entry which is preliminary data.</text>
</comment>
<evidence type="ECO:0000313" key="10">
    <source>
        <dbReference type="EMBL" id="RQM38143.1"/>
    </source>
</evidence>
<evidence type="ECO:0000256" key="3">
    <source>
        <dbReference type="ARBA" id="ARBA00022723"/>
    </source>
</evidence>
<dbReference type="Gene3D" id="1.20.58.480">
    <property type="match status" value="1"/>
</dbReference>
<comment type="cofactor">
    <cofactor evidence="9">
        <name>heme</name>
        <dbReference type="ChEBI" id="CHEBI:30413"/>
    </cofactor>
    <text evidence="9">Binds 1 heme group per subunit.</text>
</comment>
<accession>A0A3N6SE32</accession>
<comment type="caution">
    <text evidence="9">Lacks conserved residue(s) required for the propagation of feature annotation.</text>
</comment>
<comment type="catalytic activity">
    <reaction evidence="8 9">
        <text>L-tryptophan + O2 = N-formyl-L-kynurenine</text>
        <dbReference type="Rhea" id="RHEA:24536"/>
        <dbReference type="ChEBI" id="CHEBI:15379"/>
        <dbReference type="ChEBI" id="CHEBI:57912"/>
        <dbReference type="ChEBI" id="CHEBI:58629"/>
        <dbReference type="EC" id="1.13.11.11"/>
    </reaction>
</comment>
<feature type="binding site" description="axial binding residue" evidence="9">
    <location>
        <position position="224"/>
    </location>
    <ligand>
        <name>heme</name>
        <dbReference type="ChEBI" id="CHEBI:30413"/>
    </ligand>
    <ligandPart>
        <name>Fe</name>
        <dbReference type="ChEBI" id="CHEBI:18248"/>
    </ligandPart>
</feature>
<feature type="binding site" evidence="9">
    <location>
        <begin position="47"/>
        <end position="51"/>
    </location>
    <ligand>
        <name>substrate</name>
    </ligand>
</feature>
<keyword evidence="2 9" id="KW-0349">Heme</keyword>
<evidence type="ECO:0000256" key="9">
    <source>
        <dbReference type="HAMAP-Rule" id="MF_01972"/>
    </source>
</evidence>
<gene>
    <name evidence="9" type="primary">kynA</name>
    <name evidence="10" type="ORF">EB241_10305</name>
</gene>
<evidence type="ECO:0000256" key="1">
    <source>
        <dbReference type="ARBA" id="ARBA00011881"/>
    </source>
</evidence>
<dbReference type="GO" id="GO:0004833">
    <property type="term" value="F:L-tryptophan 2,3-dioxygenase activity"/>
    <property type="evidence" value="ECO:0007669"/>
    <property type="project" value="UniProtKB-UniRule"/>
</dbReference>
<dbReference type="Proteomes" id="UP000279457">
    <property type="component" value="Unassembled WGS sequence"/>
</dbReference>
<reference evidence="10 11" key="1">
    <citation type="submission" date="2018-10" db="EMBL/GenBank/DDBJ databases">
        <title>Draft genome sequence for the type isolate of Erwinia psidii, agent causal of bacterial blight in guava (Psidium guajava) and wilt and die-back of Eucalyptus spp.</title>
        <authorList>
            <person name="Hermenegildo P.S."/>
            <person name="Santos S.A."/>
            <person name="Guimaraes L.M.S."/>
            <person name="Vidigal P.M.P."/>
            <person name="Pereira I.C."/>
            <person name="Badel J.L."/>
            <person name="Alfenas-Zerbini P."/>
            <person name="Ferreira M.A.S.V."/>
            <person name="Alfenas A.C."/>
        </authorList>
    </citation>
    <scope>NUCLEOTIDE SEQUENCE [LARGE SCALE GENOMIC DNA]</scope>
    <source>
        <strain evidence="10 11">IBSBF 435</strain>
    </source>
</reference>
<proteinExistence type="inferred from homology"/>
<dbReference type="FunFam" id="1.20.58.480:FF:000001">
    <property type="entry name" value="Tryptophan 2,3-dioxygenase"/>
    <property type="match status" value="1"/>
</dbReference>
<evidence type="ECO:0000256" key="6">
    <source>
        <dbReference type="ARBA" id="ARBA00023004"/>
    </source>
</evidence>
<keyword evidence="11" id="KW-1185">Reference proteome</keyword>